<dbReference type="EMBL" id="CAADRA010006541">
    <property type="protein sequence ID" value="VFT96115.1"/>
    <property type="molecule type" value="Genomic_DNA"/>
</dbReference>
<dbReference type="GO" id="GO:0005737">
    <property type="term" value="C:cytoplasm"/>
    <property type="evidence" value="ECO:0007669"/>
    <property type="project" value="UniProtKB-SubCell"/>
</dbReference>
<dbReference type="Gene3D" id="3.40.1280.10">
    <property type="match status" value="1"/>
</dbReference>
<dbReference type="OrthoDB" id="361029at2759"/>
<dbReference type="Gene3D" id="2.40.50.140">
    <property type="entry name" value="Nucleic acid-binding proteins"/>
    <property type="match status" value="1"/>
</dbReference>
<evidence type="ECO:0000313" key="8">
    <source>
        <dbReference type="EMBL" id="VFT96115.1"/>
    </source>
</evidence>
<evidence type="ECO:0000313" key="9">
    <source>
        <dbReference type="Proteomes" id="UP000332933"/>
    </source>
</evidence>
<keyword evidence="3" id="KW-0963">Cytoplasm</keyword>
<accession>A0A485LCG3</accession>
<dbReference type="InterPro" id="IPR029028">
    <property type="entry name" value="Alpha/beta_knot_MTases"/>
</dbReference>
<organism evidence="8 9">
    <name type="scientific">Aphanomyces stellatus</name>
    <dbReference type="NCBI Taxonomy" id="120398"/>
    <lineage>
        <taxon>Eukaryota</taxon>
        <taxon>Sar</taxon>
        <taxon>Stramenopiles</taxon>
        <taxon>Oomycota</taxon>
        <taxon>Saprolegniomycetes</taxon>
        <taxon>Saprolegniales</taxon>
        <taxon>Verrucalvaceae</taxon>
        <taxon>Aphanomyces</taxon>
    </lineage>
</organism>
<dbReference type="FunFam" id="2.40.50.140:FF:000170">
    <property type="entry name" value="SPOUT domain containing methyltransferase 1"/>
    <property type="match status" value="1"/>
</dbReference>
<evidence type="ECO:0000256" key="6">
    <source>
        <dbReference type="SAM" id="MobiDB-lite"/>
    </source>
</evidence>
<dbReference type="AlphaFoldDB" id="A0A485LCG3"/>
<feature type="compositionally biased region" description="Basic and acidic residues" evidence="6">
    <location>
        <begin position="67"/>
        <end position="87"/>
    </location>
</feature>
<evidence type="ECO:0000256" key="3">
    <source>
        <dbReference type="ARBA" id="ARBA00022490"/>
    </source>
</evidence>
<keyword evidence="4" id="KW-0489">Methyltransferase</keyword>
<reference evidence="8 9" key="1">
    <citation type="submission" date="2019-03" db="EMBL/GenBank/DDBJ databases">
        <authorList>
            <person name="Gaulin E."/>
            <person name="Dumas B."/>
        </authorList>
    </citation>
    <scope>NUCLEOTIDE SEQUENCE [LARGE SCALE GENOMIC DNA]</scope>
    <source>
        <strain evidence="8">CBS 568.67</strain>
    </source>
</reference>
<dbReference type="CDD" id="cd18086">
    <property type="entry name" value="HsC9orf114-like"/>
    <property type="match status" value="1"/>
</dbReference>
<evidence type="ECO:0000313" key="7">
    <source>
        <dbReference type="EMBL" id="KAF0689129.1"/>
    </source>
</evidence>
<dbReference type="SUPFAM" id="SSF50249">
    <property type="entry name" value="Nucleic acid-binding proteins"/>
    <property type="match status" value="1"/>
</dbReference>
<feature type="compositionally biased region" description="Basic and acidic residues" evidence="6">
    <location>
        <begin position="10"/>
        <end position="33"/>
    </location>
</feature>
<comment type="similarity">
    <text evidence="2">Belongs to the class IV-like SAM-binding methyltransferase superfamily.</text>
</comment>
<dbReference type="GO" id="GO:0032259">
    <property type="term" value="P:methylation"/>
    <property type="evidence" value="ECO:0007669"/>
    <property type="project" value="UniProtKB-KW"/>
</dbReference>
<keyword evidence="9" id="KW-1185">Reference proteome</keyword>
<comment type="subcellular location">
    <subcellularLocation>
        <location evidence="1">Cytoplasm</location>
    </subcellularLocation>
</comment>
<reference evidence="7" key="2">
    <citation type="submission" date="2019-06" db="EMBL/GenBank/DDBJ databases">
        <title>Genomics analysis of Aphanomyces spp. identifies a new class of oomycete effector associated with host adaptation.</title>
        <authorList>
            <person name="Gaulin E."/>
        </authorList>
    </citation>
    <scope>NUCLEOTIDE SEQUENCE</scope>
    <source>
        <strain evidence="7">CBS 578.67</strain>
    </source>
</reference>
<evidence type="ECO:0000256" key="1">
    <source>
        <dbReference type="ARBA" id="ARBA00004496"/>
    </source>
</evidence>
<dbReference type="InterPro" id="IPR003750">
    <property type="entry name" value="Put_MeTrfase-C9orf114-like"/>
</dbReference>
<keyword evidence="5" id="KW-0808">Transferase</keyword>
<name>A0A485LCG3_9STRA</name>
<dbReference type="Pfam" id="PF02598">
    <property type="entry name" value="Methyltrn_RNA_3"/>
    <property type="match status" value="1"/>
</dbReference>
<dbReference type="PANTHER" id="PTHR12150:SF13">
    <property type="entry name" value="METHYLTRANSFERASE C9ORF114-RELATED"/>
    <property type="match status" value="1"/>
</dbReference>
<dbReference type="GO" id="GO:0008168">
    <property type="term" value="F:methyltransferase activity"/>
    <property type="evidence" value="ECO:0007669"/>
    <property type="project" value="UniProtKB-KW"/>
</dbReference>
<dbReference type="PANTHER" id="PTHR12150">
    <property type="entry name" value="CLASS IV SAM-BINDING METHYLTRANSFERASE-RELATED"/>
    <property type="match status" value="1"/>
</dbReference>
<dbReference type="SUPFAM" id="SSF75217">
    <property type="entry name" value="alpha/beta knot"/>
    <property type="match status" value="1"/>
</dbReference>
<protein>
    <submittedName>
        <fullName evidence="8">Aste57867_19401 protein</fullName>
    </submittedName>
</protein>
<dbReference type="InterPro" id="IPR029026">
    <property type="entry name" value="tRNA_m1G_MTases_N"/>
</dbReference>
<evidence type="ECO:0000256" key="5">
    <source>
        <dbReference type="ARBA" id="ARBA00022679"/>
    </source>
</evidence>
<dbReference type="EMBL" id="VJMH01006520">
    <property type="protein sequence ID" value="KAF0689129.1"/>
    <property type="molecule type" value="Genomic_DNA"/>
</dbReference>
<dbReference type="InterPro" id="IPR012340">
    <property type="entry name" value="NA-bd_OB-fold"/>
</dbReference>
<evidence type="ECO:0000256" key="4">
    <source>
        <dbReference type="ARBA" id="ARBA00022603"/>
    </source>
</evidence>
<sequence length="403" mass="45126">MISSESSDSEVEHVARAAADKTKKAVKRTRDEAAAPSSTNAKDEAKTEKSRDEILLERQARRKQKKSEKVAAREQVKQEAEARATEERRTKGRFFTVSIAIPGSIIDNAQTRELKTYLAGQIARACAIFQVDEVVVFDDQLGKKANEQDATKKYNNPHDCHVFLGRILQYLETPQYLRKALFPVHNDLKYAGLLNPLDCPHHMRGDVWSEYREGVVVDQPLKEKQGSHVNVGLQKFAVIDKHLQPGVRVTVKLDETSKEKKKLAGVVVSPAEPREQKGTYWGYTMRFATSISKVWEESPYKNGYDLKIGTSERGNVSVDDADFKLPSFEHVLIVFGGVSGIEECTTADETIAVDGDAAHTLFDMWVNTCPEQGSRTIRSEEAILISMSALRPHLSRNQVGGRR</sequence>
<feature type="compositionally biased region" description="Basic and acidic residues" evidence="6">
    <location>
        <begin position="41"/>
        <end position="59"/>
    </location>
</feature>
<proteinExistence type="inferred from homology"/>
<gene>
    <name evidence="8" type="primary">Aste57867_19401</name>
    <name evidence="7" type="ORF">As57867_019337</name>
    <name evidence="8" type="ORF">ASTE57867_19401</name>
</gene>
<dbReference type="Proteomes" id="UP000332933">
    <property type="component" value="Unassembled WGS sequence"/>
</dbReference>
<feature type="region of interest" description="Disordered" evidence="6">
    <location>
        <begin position="1"/>
        <end position="87"/>
    </location>
</feature>
<evidence type="ECO:0000256" key="2">
    <source>
        <dbReference type="ARBA" id="ARBA00009841"/>
    </source>
</evidence>